<dbReference type="EMBL" id="QXWK01000015">
    <property type="protein sequence ID" value="NBH61812.1"/>
    <property type="molecule type" value="Genomic_DNA"/>
</dbReference>
<evidence type="ECO:0000313" key="3">
    <source>
        <dbReference type="EMBL" id="NBH61812.1"/>
    </source>
</evidence>
<evidence type="ECO:0008006" key="5">
    <source>
        <dbReference type="Google" id="ProtNLM"/>
    </source>
</evidence>
<keyword evidence="2" id="KW-0732">Signal</keyword>
<feature type="chain" id="PRO_5032613165" description="Gram-positive cocci surface proteins LPxTG domain-containing protein" evidence="2">
    <location>
        <begin position="29"/>
        <end position="336"/>
    </location>
</feature>
<proteinExistence type="predicted"/>
<reference evidence="3 4" key="1">
    <citation type="submission" date="2018-08" db="EMBL/GenBank/DDBJ databases">
        <title>Murine metabolic-syndrome-specific gut microbial biobank.</title>
        <authorList>
            <person name="Liu C."/>
        </authorList>
    </citation>
    <scope>NUCLEOTIDE SEQUENCE [LARGE SCALE GENOMIC DNA]</scope>
    <source>
        <strain evidence="3 4">28</strain>
    </source>
</reference>
<evidence type="ECO:0000256" key="2">
    <source>
        <dbReference type="SAM" id="SignalP"/>
    </source>
</evidence>
<protein>
    <recommendedName>
        <fullName evidence="5">Gram-positive cocci surface proteins LPxTG domain-containing protein</fullName>
    </recommendedName>
</protein>
<dbReference type="RefSeq" id="WP_160202095.1">
    <property type="nucleotide sequence ID" value="NZ_QXWK01000015.1"/>
</dbReference>
<dbReference type="Proteomes" id="UP000446866">
    <property type="component" value="Unassembled WGS sequence"/>
</dbReference>
<organism evidence="3 4">
    <name type="scientific">Anaerotruncus colihominis</name>
    <dbReference type="NCBI Taxonomy" id="169435"/>
    <lineage>
        <taxon>Bacteria</taxon>
        <taxon>Bacillati</taxon>
        <taxon>Bacillota</taxon>
        <taxon>Clostridia</taxon>
        <taxon>Eubacteriales</taxon>
        <taxon>Oscillospiraceae</taxon>
        <taxon>Anaerotruncus</taxon>
    </lineage>
</organism>
<feature type="signal peptide" evidence="2">
    <location>
        <begin position="1"/>
        <end position="28"/>
    </location>
</feature>
<feature type="compositionally biased region" description="Basic and acidic residues" evidence="1">
    <location>
        <begin position="266"/>
        <end position="277"/>
    </location>
</feature>
<name>A0A845QI39_9FIRM</name>
<sequence>MKRKKMRKRLIVALVLSMIIAIPACAYAQSASAETGGYLTMPRSKFNFIIPEALDVITEVVPKYDDSGDITTTTTPTVKDDDGTNKVKEENQRELIRQADMYGSDVVVIKPTEDDDDISTKISSSLLDEVGKRPGLDLSVNTPIGKIVIDTDGVLDLAGKAGQDDIVITLIRDNTPSGKAKEIAGKDGIVYRLIITIGGKEIEAINGTITLLLKADGKLLDEEIIAIHLKDGKGQELANNRYDKDGGNWVTVKTSSAGTYILTHKDNGTVVKPEKPTKPAKPNNGNNSGEIKPTQGGQNNQSGGTPQTGDDFDFFKYLLILIAAGSLLAAVRKLDK</sequence>
<comment type="caution">
    <text evidence="3">The sequence shown here is derived from an EMBL/GenBank/DDBJ whole genome shotgun (WGS) entry which is preliminary data.</text>
</comment>
<gene>
    <name evidence="3" type="ORF">D0435_09120</name>
</gene>
<feature type="region of interest" description="Disordered" evidence="1">
    <location>
        <begin position="266"/>
        <end position="307"/>
    </location>
</feature>
<dbReference type="AlphaFoldDB" id="A0A845QI39"/>
<feature type="compositionally biased region" description="Low complexity" evidence="1">
    <location>
        <begin position="293"/>
        <end position="307"/>
    </location>
</feature>
<keyword evidence="4" id="KW-1185">Reference proteome</keyword>
<evidence type="ECO:0000256" key="1">
    <source>
        <dbReference type="SAM" id="MobiDB-lite"/>
    </source>
</evidence>
<evidence type="ECO:0000313" key="4">
    <source>
        <dbReference type="Proteomes" id="UP000446866"/>
    </source>
</evidence>
<accession>A0A845QI39</accession>